<keyword evidence="4" id="KW-1185">Reference proteome</keyword>
<proteinExistence type="predicted"/>
<feature type="chain" id="PRO_5038123570" evidence="1">
    <location>
        <begin position="22"/>
        <end position="230"/>
    </location>
</feature>
<feature type="signal peptide" evidence="1">
    <location>
        <begin position="1"/>
        <end position="21"/>
    </location>
</feature>
<dbReference type="RefSeq" id="WP_182920912.1">
    <property type="nucleotide sequence ID" value="NZ_WNXD01000001.1"/>
</dbReference>
<dbReference type="Pfam" id="PF14344">
    <property type="entry name" value="DUF4397"/>
    <property type="match status" value="1"/>
</dbReference>
<dbReference type="InterPro" id="IPR025510">
    <property type="entry name" value="DUF4397"/>
</dbReference>
<evidence type="ECO:0000259" key="2">
    <source>
        <dbReference type="Pfam" id="PF14344"/>
    </source>
</evidence>
<evidence type="ECO:0000313" key="4">
    <source>
        <dbReference type="Proteomes" id="UP000601055"/>
    </source>
</evidence>
<organism evidence="3 4">
    <name type="scientific">Pedobacter planticolens</name>
    <dbReference type="NCBI Taxonomy" id="2679964"/>
    <lineage>
        <taxon>Bacteria</taxon>
        <taxon>Pseudomonadati</taxon>
        <taxon>Bacteroidota</taxon>
        <taxon>Sphingobacteriia</taxon>
        <taxon>Sphingobacteriales</taxon>
        <taxon>Sphingobacteriaceae</taxon>
        <taxon>Pedobacter</taxon>
    </lineage>
</organism>
<reference evidence="3" key="1">
    <citation type="submission" date="2019-11" db="EMBL/GenBank/DDBJ databases">
        <title>Description of Pedobacter sp. LMG 31464T.</title>
        <authorList>
            <person name="Carlier A."/>
            <person name="Qi S."/>
            <person name="Vandamme P."/>
        </authorList>
    </citation>
    <scope>NUCLEOTIDE SEQUENCE</scope>
    <source>
        <strain evidence="3">LMG 31464</strain>
    </source>
</reference>
<comment type="caution">
    <text evidence="3">The sequence shown here is derived from an EMBL/GenBank/DDBJ whole genome shotgun (WGS) entry which is preliminary data.</text>
</comment>
<evidence type="ECO:0000256" key="1">
    <source>
        <dbReference type="SAM" id="SignalP"/>
    </source>
</evidence>
<evidence type="ECO:0000313" key="3">
    <source>
        <dbReference type="EMBL" id="MBB2144217.1"/>
    </source>
</evidence>
<dbReference type="Proteomes" id="UP000601055">
    <property type="component" value="Unassembled WGS sequence"/>
</dbReference>
<dbReference type="AlphaFoldDB" id="A0A923DYG0"/>
<dbReference type="EMBL" id="WNXD01000001">
    <property type="protein sequence ID" value="MBB2144217.1"/>
    <property type="molecule type" value="Genomic_DNA"/>
</dbReference>
<sequence length="230" mass="24876">MKITLPFVKRLHLYLSLTCLATFCCLVSCKKDMVITNEVVKGEAKIKLVNASHTSSSVDFYLDDVKVNAQSLAFGEGSDYIKISSGTKNASFSNASEDVSAQVVFVPTLSYTSFYVEDKSNQGEVLTFEDNLGATAAGKASVRFVNLSPYFTNTINVNLTGNVLLINSLPFKEASTYFSIDPGIDLRVSVLGAGGVKVFSGAEFEAGKIYTIWFSGTSNANLTINKITYN</sequence>
<keyword evidence="1" id="KW-0732">Signal</keyword>
<accession>A0A923DYG0</accession>
<name>A0A923DYG0_9SPHI</name>
<feature type="domain" description="DUF4397" evidence="2">
    <location>
        <begin position="44"/>
        <end position="150"/>
    </location>
</feature>
<gene>
    <name evidence="3" type="ORF">GM921_01855</name>
</gene>
<protein>
    <submittedName>
        <fullName evidence="3">DUF4397 domain-containing protein</fullName>
    </submittedName>
</protein>